<keyword evidence="3" id="KW-1185">Reference proteome</keyword>
<evidence type="ECO:0000256" key="1">
    <source>
        <dbReference type="SAM" id="MobiDB-lite"/>
    </source>
</evidence>
<dbReference type="EMBL" id="BAABHS010000007">
    <property type="protein sequence ID" value="GAA4959960.1"/>
    <property type="molecule type" value="Genomic_DNA"/>
</dbReference>
<feature type="region of interest" description="Disordered" evidence="1">
    <location>
        <begin position="1"/>
        <end position="24"/>
    </location>
</feature>
<evidence type="ECO:0000313" key="3">
    <source>
        <dbReference type="Proteomes" id="UP001500466"/>
    </source>
</evidence>
<organism evidence="2 3">
    <name type="scientific">Yinghuangia aomiensis</name>
    <dbReference type="NCBI Taxonomy" id="676205"/>
    <lineage>
        <taxon>Bacteria</taxon>
        <taxon>Bacillati</taxon>
        <taxon>Actinomycetota</taxon>
        <taxon>Actinomycetes</taxon>
        <taxon>Kitasatosporales</taxon>
        <taxon>Streptomycetaceae</taxon>
        <taxon>Yinghuangia</taxon>
    </lineage>
</organism>
<gene>
    <name evidence="2" type="ORF">GCM10023205_23830</name>
</gene>
<evidence type="ECO:0000313" key="2">
    <source>
        <dbReference type="EMBL" id="GAA4959960.1"/>
    </source>
</evidence>
<accession>A0ABP9H1U9</accession>
<proteinExistence type="predicted"/>
<reference evidence="3" key="1">
    <citation type="journal article" date="2019" name="Int. J. Syst. Evol. Microbiol.">
        <title>The Global Catalogue of Microorganisms (GCM) 10K type strain sequencing project: providing services to taxonomists for standard genome sequencing and annotation.</title>
        <authorList>
            <consortium name="The Broad Institute Genomics Platform"/>
            <consortium name="The Broad Institute Genome Sequencing Center for Infectious Disease"/>
            <person name="Wu L."/>
            <person name="Ma J."/>
        </authorList>
    </citation>
    <scope>NUCLEOTIDE SEQUENCE [LARGE SCALE GENOMIC DNA]</scope>
    <source>
        <strain evidence="3">JCM 17986</strain>
    </source>
</reference>
<sequence>MSESVAPVAAPGTVEMSVGTTDRVGQQDERTLLAEVRLLFGAVDPWLVEFMRAATARGSASAPPGRRTRRTP</sequence>
<name>A0ABP9H1U9_9ACTN</name>
<comment type="caution">
    <text evidence="2">The sequence shown here is derived from an EMBL/GenBank/DDBJ whole genome shotgun (WGS) entry which is preliminary data.</text>
</comment>
<dbReference type="Proteomes" id="UP001500466">
    <property type="component" value="Unassembled WGS sequence"/>
</dbReference>
<protein>
    <submittedName>
        <fullName evidence="2">Uncharacterized protein</fullName>
    </submittedName>
</protein>